<organism evidence="1 3">
    <name type="scientific">Medicago truncatula</name>
    <name type="common">Barrel medic</name>
    <name type="synonym">Medicago tribuloides</name>
    <dbReference type="NCBI Taxonomy" id="3880"/>
    <lineage>
        <taxon>Eukaryota</taxon>
        <taxon>Viridiplantae</taxon>
        <taxon>Streptophyta</taxon>
        <taxon>Embryophyta</taxon>
        <taxon>Tracheophyta</taxon>
        <taxon>Spermatophyta</taxon>
        <taxon>Magnoliopsida</taxon>
        <taxon>eudicotyledons</taxon>
        <taxon>Gunneridae</taxon>
        <taxon>Pentapetalae</taxon>
        <taxon>rosids</taxon>
        <taxon>fabids</taxon>
        <taxon>Fabales</taxon>
        <taxon>Fabaceae</taxon>
        <taxon>Papilionoideae</taxon>
        <taxon>50 kb inversion clade</taxon>
        <taxon>NPAAA clade</taxon>
        <taxon>Hologalegina</taxon>
        <taxon>IRL clade</taxon>
        <taxon>Trifolieae</taxon>
        <taxon>Medicago</taxon>
    </lineage>
</organism>
<reference evidence="2" key="3">
    <citation type="submission" date="2015-04" db="UniProtKB">
        <authorList>
            <consortium name="EnsemblPlants"/>
        </authorList>
    </citation>
    <scope>IDENTIFICATION</scope>
    <source>
        <strain evidence="2">cv. Jemalong A17</strain>
    </source>
</reference>
<dbReference type="EnsemblPlants" id="AES82692">
    <property type="protein sequence ID" value="AES82692"/>
    <property type="gene ID" value="MTR_7g116310"/>
</dbReference>
<accession>G7L2W8</accession>
<proteinExistence type="predicted"/>
<protein>
    <submittedName>
        <fullName evidence="1 2">Uncharacterized protein</fullName>
    </submittedName>
</protein>
<dbReference type="EMBL" id="CM001223">
    <property type="protein sequence ID" value="AES82692.1"/>
    <property type="molecule type" value="Genomic_DNA"/>
</dbReference>
<name>G7L2W8_MEDTR</name>
<gene>
    <name evidence="1" type="ordered locus">MTR_7g116310</name>
</gene>
<evidence type="ECO:0000313" key="3">
    <source>
        <dbReference type="Proteomes" id="UP000002051"/>
    </source>
</evidence>
<reference evidence="1 3" key="2">
    <citation type="journal article" date="2014" name="BMC Genomics">
        <title>An improved genome release (version Mt4.0) for the model legume Medicago truncatula.</title>
        <authorList>
            <person name="Tang H."/>
            <person name="Krishnakumar V."/>
            <person name="Bidwell S."/>
            <person name="Rosen B."/>
            <person name="Chan A."/>
            <person name="Zhou S."/>
            <person name="Gentzbittel L."/>
            <person name="Childs K.L."/>
            <person name="Yandell M."/>
            <person name="Gundlach H."/>
            <person name="Mayer K.F."/>
            <person name="Schwartz D.C."/>
            <person name="Town C.D."/>
        </authorList>
    </citation>
    <scope>GENOME REANNOTATION</scope>
    <source>
        <strain evidence="2 3">cv. Jemalong A17</strain>
    </source>
</reference>
<evidence type="ECO:0000313" key="2">
    <source>
        <dbReference type="EnsemblPlants" id="AES82692"/>
    </source>
</evidence>
<dbReference type="PaxDb" id="3880-AES82692"/>
<dbReference type="Proteomes" id="UP000002051">
    <property type="component" value="Unassembled WGS sequence"/>
</dbReference>
<keyword evidence="3" id="KW-1185">Reference proteome</keyword>
<dbReference type="HOGENOM" id="CLU_3071756_0_0_1"/>
<evidence type="ECO:0000313" key="1">
    <source>
        <dbReference type="EMBL" id="AES82692.1"/>
    </source>
</evidence>
<sequence>MRLKEEGGWSKMTIYKNMSDGRVGLRRQIKVLVRKGVGSNPTLNISFIFPVKM</sequence>
<dbReference type="AlphaFoldDB" id="G7L2W8"/>
<reference evidence="1 3" key="1">
    <citation type="journal article" date="2011" name="Nature">
        <title>The Medicago genome provides insight into the evolution of rhizobial symbioses.</title>
        <authorList>
            <person name="Young N.D."/>
            <person name="Debelle F."/>
            <person name="Oldroyd G.E."/>
            <person name="Geurts R."/>
            <person name="Cannon S.B."/>
            <person name="Udvardi M.K."/>
            <person name="Benedito V.A."/>
            <person name="Mayer K.F."/>
            <person name="Gouzy J."/>
            <person name="Schoof H."/>
            <person name="Van de Peer Y."/>
            <person name="Proost S."/>
            <person name="Cook D.R."/>
            <person name="Meyers B.C."/>
            <person name="Spannagl M."/>
            <person name="Cheung F."/>
            <person name="De Mita S."/>
            <person name="Krishnakumar V."/>
            <person name="Gundlach H."/>
            <person name="Zhou S."/>
            <person name="Mudge J."/>
            <person name="Bharti A.K."/>
            <person name="Murray J.D."/>
            <person name="Naoumkina M.A."/>
            <person name="Rosen B."/>
            <person name="Silverstein K.A."/>
            <person name="Tang H."/>
            <person name="Rombauts S."/>
            <person name="Zhao P.X."/>
            <person name="Zhou P."/>
            <person name="Barbe V."/>
            <person name="Bardou P."/>
            <person name="Bechner M."/>
            <person name="Bellec A."/>
            <person name="Berger A."/>
            <person name="Berges H."/>
            <person name="Bidwell S."/>
            <person name="Bisseling T."/>
            <person name="Choisne N."/>
            <person name="Couloux A."/>
            <person name="Denny R."/>
            <person name="Deshpande S."/>
            <person name="Dai X."/>
            <person name="Doyle J.J."/>
            <person name="Dudez A.M."/>
            <person name="Farmer A.D."/>
            <person name="Fouteau S."/>
            <person name="Franken C."/>
            <person name="Gibelin C."/>
            <person name="Gish J."/>
            <person name="Goldstein S."/>
            <person name="Gonzalez A.J."/>
            <person name="Green P.J."/>
            <person name="Hallab A."/>
            <person name="Hartog M."/>
            <person name="Hua A."/>
            <person name="Humphray S.J."/>
            <person name="Jeong D.H."/>
            <person name="Jing Y."/>
            <person name="Jocker A."/>
            <person name="Kenton S.M."/>
            <person name="Kim D.J."/>
            <person name="Klee K."/>
            <person name="Lai H."/>
            <person name="Lang C."/>
            <person name="Lin S."/>
            <person name="Macmil S.L."/>
            <person name="Magdelenat G."/>
            <person name="Matthews L."/>
            <person name="McCorrison J."/>
            <person name="Monaghan E.L."/>
            <person name="Mun J.H."/>
            <person name="Najar F.Z."/>
            <person name="Nicholson C."/>
            <person name="Noirot C."/>
            <person name="O'Bleness M."/>
            <person name="Paule C.R."/>
            <person name="Poulain J."/>
            <person name="Prion F."/>
            <person name="Qin B."/>
            <person name="Qu C."/>
            <person name="Retzel E.F."/>
            <person name="Riddle C."/>
            <person name="Sallet E."/>
            <person name="Samain S."/>
            <person name="Samson N."/>
            <person name="Sanders I."/>
            <person name="Saurat O."/>
            <person name="Scarpelli C."/>
            <person name="Schiex T."/>
            <person name="Segurens B."/>
            <person name="Severin A.J."/>
            <person name="Sherrier D.J."/>
            <person name="Shi R."/>
            <person name="Sims S."/>
            <person name="Singer S.R."/>
            <person name="Sinharoy S."/>
            <person name="Sterck L."/>
            <person name="Viollet A."/>
            <person name="Wang B.B."/>
            <person name="Wang K."/>
            <person name="Wang M."/>
            <person name="Wang X."/>
            <person name="Warfsmann J."/>
            <person name="Weissenbach J."/>
            <person name="White D.D."/>
            <person name="White J.D."/>
            <person name="Wiley G.B."/>
            <person name="Wincker P."/>
            <person name="Xing Y."/>
            <person name="Yang L."/>
            <person name="Yao Z."/>
            <person name="Ying F."/>
            <person name="Zhai J."/>
            <person name="Zhou L."/>
            <person name="Zuber A."/>
            <person name="Denarie J."/>
            <person name="Dixon R.A."/>
            <person name="May G.D."/>
            <person name="Schwartz D.C."/>
            <person name="Rogers J."/>
            <person name="Quetier F."/>
            <person name="Town C.D."/>
            <person name="Roe B.A."/>
        </authorList>
    </citation>
    <scope>NUCLEOTIDE SEQUENCE [LARGE SCALE GENOMIC DNA]</scope>
    <source>
        <strain evidence="1">A17</strain>
        <strain evidence="2 3">cv. Jemalong A17</strain>
    </source>
</reference>